<comment type="caution">
    <text evidence="2">The sequence shown here is derived from an EMBL/GenBank/DDBJ whole genome shotgun (WGS) entry which is preliminary data.</text>
</comment>
<accession>A0A9D4H9V2</accession>
<reference evidence="2" key="2">
    <citation type="submission" date="2020-11" db="EMBL/GenBank/DDBJ databases">
        <authorList>
            <person name="McCartney M.A."/>
            <person name="Auch B."/>
            <person name="Kono T."/>
            <person name="Mallez S."/>
            <person name="Becker A."/>
            <person name="Gohl D.M."/>
            <person name="Silverstein K.A.T."/>
            <person name="Koren S."/>
            <person name="Bechman K.B."/>
            <person name="Herman A."/>
            <person name="Abrahante J.E."/>
            <person name="Garbe J."/>
        </authorList>
    </citation>
    <scope>NUCLEOTIDE SEQUENCE</scope>
    <source>
        <strain evidence="2">Duluth1</strain>
        <tissue evidence="2">Whole animal</tissue>
    </source>
</reference>
<evidence type="ECO:0000256" key="1">
    <source>
        <dbReference type="SAM" id="SignalP"/>
    </source>
</evidence>
<evidence type="ECO:0000313" key="3">
    <source>
        <dbReference type="Proteomes" id="UP000828390"/>
    </source>
</evidence>
<gene>
    <name evidence="2" type="ORF">DPMN_102827</name>
</gene>
<keyword evidence="3" id="KW-1185">Reference proteome</keyword>
<feature type="chain" id="PRO_5038498873" evidence="1">
    <location>
        <begin position="21"/>
        <end position="79"/>
    </location>
</feature>
<dbReference type="Proteomes" id="UP000828390">
    <property type="component" value="Unassembled WGS sequence"/>
</dbReference>
<evidence type="ECO:0000313" key="2">
    <source>
        <dbReference type="EMBL" id="KAH3829601.1"/>
    </source>
</evidence>
<reference evidence="2" key="1">
    <citation type="journal article" date="2019" name="bioRxiv">
        <title>The Genome of the Zebra Mussel, Dreissena polymorpha: A Resource for Invasive Species Research.</title>
        <authorList>
            <person name="McCartney M.A."/>
            <person name="Auch B."/>
            <person name="Kono T."/>
            <person name="Mallez S."/>
            <person name="Zhang Y."/>
            <person name="Obille A."/>
            <person name="Becker A."/>
            <person name="Abrahante J.E."/>
            <person name="Garbe J."/>
            <person name="Badalamenti J.P."/>
            <person name="Herman A."/>
            <person name="Mangelson H."/>
            <person name="Liachko I."/>
            <person name="Sullivan S."/>
            <person name="Sone E.D."/>
            <person name="Koren S."/>
            <person name="Silverstein K.A.T."/>
            <person name="Beckman K.B."/>
            <person name="Gohl D.M."/>
        </authorList>
    </citation>
    <scope>NUCLEOTIDE SEQUENCE</scope>
    <source>
        <strain evidence="2">Duluth1</strain>
        <tissue evidence="2">Whole animal</tissue>
    </source>
</reference>
<sequence>MAVVLVSILPLYYQVALVQGSKLPCCRCKGQYTFMWLLYMAVYFHKALVQGSILPLGSCEREYIITWLLHRALYYYVAA</sequence>
<proteinExistence type="predicted"/>
<dbReference type="EMBL" id="JAIWYP010000004">
    <property type="protein sequence ID" value="KAH3829601.1"/>
    <property type="molecule type" value="Genomic_DNA"/>
</dbReference>
<protein>
    <submittedName>
        <fullName evidence="2">Uncharacterized protein</fullName>
    </submittedName>
</protein>
<keyword evidence="1" id="KW-0732">Signal</keyword>
<name>A0A9D4H9V2_DREPO</name>
<organism evidence="2 3">
    <name type="scientific">Dreissena polymorpha</name>
    <name type="common">Zebra mussel</name>
    <name type="synonym">Mytilus polymorpha</name>
    <dbReference type="NCBI Taxonomy" id="45954"/>
    <lineage>
        <taxon>Eukaryota</taxon>
        <taxon>Metazoa</taxon>
        <taxon>Spiralia</taxon>
        <taxon>Lophotrochozoa</taxon>
        <taxon>Mollusca</taxon>
        <taxon>Bivalvia</taxon>
        <taxon>Autobranchia</taxon>
        <taxon>Heteroconchia</taxon>
        <taxon>Euheterodonta</taxon>
        <taxon>Imparidentia</taxon>
        <taxon>Neoheterodontei</taxon>
        <taxon>Myida</taxon>
        <taxon>Dreissenoidea</taxon>
        <taxon>Dreissenidae</taxon>
        <taxon>Dreissena</taxon>
    </lineage>
</organism>
<feature type="signal peptide" evidence="1">
    <location>
        <begin position="1"/>
        <end position="20"/>
    </location>
</feature>
<dbReference type="AlphaFoldDB" id="A0A9D4H9V2"/>